<protein>
    <submittedName>
        <fullName evidence="3">Uncharacterized protein</fullName>
    </submittedName>
</protein>
<evidence type="ECO:0000256" key="1">
    <source>
        <dbReference type="SAM" id="MobiDB-lite"/>
    </source>
</evidence>
<feature type="region of interest" description="Disordered" evidence="1">
    <location>
        <begin position="78"/>
        <end position="105"/>
    </location>
</feature>
<comment type="caution">
    <text evidence="3">The sequence shown here is derived from an EMBL/GenBank/DDBJ whole genome shotgun (WGS) entry which is preliminary data.</text>
</comment>
<feature type="compositionally biased region" description="Basic and acidic residues" evidence="1">
    <location>
        <begin position="78"/>
        <end position="90"/>
    </location>
</feature>
<reference evidence="3 4" key="2">
    <citation type="journal article" date="2023" name="Mol. Biol. Evol.">
        <title>Genomics of Secondarily Temperate Adaptation in the Only Non-Antarctic Icefish.</title>
        <authorList>
            <person name="Rivera-Colon A.G."/>
            <person name="Rayamajhi N."/>
            <person name="Minhas B.F."/>
            <person name="Madrigal G."/>
            <person name="Bilyk K.T."/>
            <person name="Yoon V."/>
            <person name="Hune M."/>
            <person name="Gregory S."/>
            <person name="Cheng C.H.C."/>
            <person name="Catchen J.M."/>
        </authorList>
    </citation>
    <scope>NUCLEOTIDE SEQUENCE [LARGE SCALE GENOMIC DNA]</scope>
    <source>
        <strain evidence="3">JMC-PN-2008</strain>
    </source>
</reference>
<evidence type="ECO:0000313" key="4">
    <source>
        <dbReference type="Proteomes" id="UP001346869"/>
    </source>
</evidence>
<evidence type="ECO:0000256" key="2">
    <source>
        <dbReference type="SAM" id="Phobius"/>
    </source>
</evidence>
<sequence length="105" mass="11652">MSEVGHLLSMKPPAPSYNSTSGLPITPTLLPWEEAHMQVHTILIVIIFCVVCFLLLLAFVYAFCFHCSISSLPKDSHAANEYSQEREDTTYKCSSSDNQSEGNIV</sequence>
<dbReference type="AlphaFoldDB" id="A0AAN8ALY8"/>
<reference evidence="3 4" key="1">
    <citation type="journal article" date="2023" name="Genes (Basel)">
        <title>Chromosome-Level Genome Assembly and Circadian Gene Repertoire of the Patagonia Blennie Eleginops maclovinus-The Closest Ancestral Proxy of Antarctic Cryonotothenioids.</title>
        <authorList>
            <person name="Cheng C.C."/>
            <person name="Rivera-Colon A.G."/>
            <person name="Minhas B.F."/>
            <person name="Wilson L."/>
            <person name="Rayamajhi N."/>
            <person name="Vargas-Chacoff L."/>
            <person name="Catchen J.M."/>
        </authorList>
    </citation>
    <scope>NUCLEOTIDE SEQUENCE [LARGE SCALE GENOMIC DNA]</scope>
    <source>
        <strain evidence="3">JMC-PN-2008</strain>
    </source>
</reference>
<accession>A0AAN8ALY8</accession>
<keyword evidence="2" id="KW-0472">Membrane</keyword>
<gene>
    <name evidence="3" type="ORF">PBY51_016074</name>
</gene>
<feature type="compositionally biased region" description="Polar residues" evidence="1">
    <location>
        <begin position="91"/>
        <end position="105"/>
    </location>
</feature>
<proteinExistence type="predicted"/>
<keyword evidence="2" id="KW-0812">Transmembrane</keyword>
<dbReference type="Proteomes" id="UP001346869">
    <property type="component" value="Unassembled WGS sequence"/>
</dbReference>
<organism evidence="3 4">
    <name type="scientific">Eleginops maclovinus</name>
    <name type="common">Patagonian blennie</name>
    <name type="synonym">Eleginus maclovinus</name>
    <dbReference type="NCBI Taxonomy" id="56733"/>
    <lineage>
        <taxon>Eukaryota</taxon>
        <taxon>Metazoa</taxon>
        <taxon>Chordata</taxon>
        <taxon>Craniata</taxon>
        <taxon>Vertebrata</taxon>
        <taxon>Euteleostomi</taxon>
        <taxon>Actinopterygii</taxon>
        <taxon>Neopterygii</taxon>
        <taxon>Teleostei</taxon>
        <taxon>Neoteleostei</taxon>
        <taxon>Acanthomorphata</taxon>
        <taxon>Eupercaria</taxon>
        <taxon>Perciformes</taxon>
        <taxon>Notothenioidei</taxon>
        <taxon>Eleginopidae</taxon>
        <taxon>Eleginops</taxon>
    </lineage>
</organism>
<evidence type="ECO:0000313" key="3">
    <source>
        <dbReference type="EMBL" id="KAK5864868.1"/>
    </source>
</evidence>
<name>A0AAN8ALY8_ELEMC</name>
<dbReference type="EMBL" id="JAUZQC010000010">
    <property type="protein sequence ID" value="KAK5864868.1"/>
    <property type="molecule type" value="Genomic_DNA"/>
</dbReference>
<feature type="transmembrane region" description="Helical" evidence="2">
    <location>
        <begin position="39"/>
        <end position="64"/>
    </location>
</feature>
<feature type="region of interest" description="Disordered" evidence="1">
    <location>
        <begin position="1"/>
        <end position="21"/>
    </location>
</feature>
<keyword evidence="4" id="KW-1185">Reference proteome</keyword>
<keyword evidence="2" id="KW-1133">Transmembrane helix</keyword>